<dbReference type="AlphaFoldDB" id="A0A1I1HLP2"/>
<keyword evidence="9" id="KW-1185">Reference proteome</keyword>
<keyword evidence="4" id="KW-0378">Hydrolase</keyword>
<dbReference type="GO" id="GO:0010945">
    <property type="term" value="F:coenzyme A diphosphatase activity"/>
    <property type="evidence" value="ECO:0007669"/>
    <property type="project" value="InterPro"/>
</dbReference>
<dbReference type="RefSeq" id="WP_091962662.1">
    <property type="nucleotide sequence ID" value="NZ_FOLH01000003.1"/>
</dbReference>
<organism evidence="8 9">
    <name type="scientific">Marinospirillum celere</name>
    <dbReference type="NCBI Taxonomy" id="1122252"/>
    <lineage>
        <taxon>Bacteria</taxon>
        <taxon>Pseudomonadati</taxon>
        <taxon>Pseudomonadota</taxon>
        <taxon>Gammaproteobacteria</taxon>
        <taxon>Oceanospirillales</taxon>
        <taxon>Oceanospirillaceae</taxon>
        <taxon>Marinospirillum</taxon>
    </lineage>
</organism>
<dbReference type="CDD" id="cd03426">
    <property type="entry name" value="NUDIX_CoAse_Nudt7"/>
    <property type="match status" value="1"/>
</dbReference>
<protein>
    <submittedName>
        <fullName evidence="8">8-oxo-dGTP pyrophosphatase MutT, NUDIX family</fullName>
    </submittedName>
</protein>
<dbReference type="InterPro" id="IPR015797">
    <property type="entry name" value="NUDIX_hydrolase-like_dom_sf"/>
</dbReference>
<keyword evidence="3" id="KW-0479">Metal-binding</keyword>
<dbReference type="InterPro" id="IPR000086">
    <property type="entry name" value="NUDIX_hydrolase_dom"/>
</dbReference>
<dbReference type="PROSITE" id="PS51462">
    <property type="entry name" value="NUDIX"/>
    <property type="match status" value="1"/>
</dbReference>
<comment type="cofactor">
    <cofactor evidence="1">
        <name>Mn(2+)</name>
        <dbReference type="ChEBI" id="CHEBI:29035"/>
    </cofactor>
</comment>
<dbReference type="EMBL" id="FOLH01000003">
    <property type="protein sequence ID" value="SFC22000.1"/>
    <property type="molecule type" value="Genomic_DNA"/>
</dbReference>
<proteinExistence type="predicted"/>
<evidence type="ECO:0000256" key="4">
    <source>
        <dbReference type="ARBA" id="ARBA00022801"/>
    </source>
</evidence>
<evidence type="ECO:0000256" key="6">
    <source>
        <dbReference type="ARBA" id="ARBA00023211"/>
    </source>
</evidence>
<dbReference type="Pfam" id="PF00293">
    <property type="entry name" value="NUDIX"/>
    <property type="match status" value="1"/>
</dbReference>
<dbReference type="Proteomes" id="UP000199058">
    <property type="component" value="Unassembled WGS sequence"/>
</dbReference>
<dbReference type="SUPFAM" id="SSF55811">
    <property type="entry name" value="Nudix"/>
    <property type="match status" value="1"/>
</dbReference>
<evidence type="ECO:0000256" key="3">
    <source>
        <dbReference type="ARBA" id="ARBA00022723"/>
    </source>
</evidence>
<gene>
    <name evidence="8" type="ORF">SAMN05660443_1947</name>
</gene>
<name>A0A1I1HLP2_9GAMM</name>
<sequence>MLLDALRKNLAEHQAEKVAGYDYPQAAVLLPITRSPEPRLLFTRRADHLNTHSGQVAFPGGKRDPEDRDLIATALREAEEEIALIPDEVEIIGTLGELISLHGIRVTPFVGLIPDNLALAPCEEELDAIFEVPVRWFFDDPRTHTDHIQVADQELYVPSYLWQEYRIWGLSAMMLVELLQVGFDQPVSLFDKPEGQLIQRPVRPFPPR</sequence>
<dbReference type="PANTHER" id="PTHR12992">
    <property type="entry name" value="NUDIX HYDROLASE"/>
    <property type="match status" value="1"/>
</dbReference>
<feature type="domain" description="Nudix hydrolase" evidence="7">
    <location>
        <begin position="22"/>
        <end position="154"/>
    </location>
</feature>
<evidence type="ECO:0000313" key="8">
    <source>
        <dbReference type="EMBL" id="SFC22000.1"/>
    </source>
</evidence>
<dbReference type="PANTHER" id="PTHR12992:SF11">
    <property type="entry name" value="MITOCHONDRIAL COENZYME A DIPHOSPHATASE NUDT8"/>
    <property type="match status" value="1"/>
</dbReference>
<evidence type="ECO:0000256" key="5">
    <source>
        <dbReference type="ARBA" id="ARBA00022842"/>
    </source>
</evidence>
<evidence type="ECO:0000313" key="9">
    <source>
        <dbReference type="Proteomes" id="UP000199058"/>
    </source>
</evidence>
<keyword evidence="5" id="KW-0460">Magnesium</keyword>
<dbReference type="NCBIfam" id="NF007980">
    <property type="entry name" value="PRK10707.1"/>
    <property type="match status" value="1"/>
</dbReference>
<dbReference type="OrthoDB" id="9802805at2"/>
<dbReference type="GO" id="GO:0046872">
    <property type="term" value="F:metal ion binding"/>
    <property type="evidence" value="ECO:0007669"/>
    <property type="project" value="UniProtKB-KW"/>
</dbReference>
<comment type="cofactor">
    <cofactor evidence="2">
        <name>Mg(2+)</name>
        <dbReference type="ChEBI" id="CHEBI:18420"/>
    </cofactor>
</comment>
<dbReference type="InterPro" id="IPR045121">
    <property type="entry name" value="CoAse"/>
</dbReference>
<accession>A0A1I1HLP2</accession>
<dbReference type="STRING" id="1122252.SAMN05660443_1947"/>
<evidence type="ECO:0000256" key="1">
    <source>
        <dbReference type="ARBA" id="ARBA00001936"/>
    </source>
</evidence>
<evidence type="ECO:0000256" key="2">
    <source>
        <dbReference type="ARBA" id="ARBA00001946"/>
    </source>
</evidence>
<keyword evidence="6" id="KW-0464">Manganese</keyword>
<evidence type="ECO:0000259" key="7">
    <source>
        <dbReference type="PROSITE" id="PS51462"/>
    </source>
</evidence>
<reference evidence="8 9" key="1">
    <citation type="submission" date="2016-10" db="EMBL/GenBank/DDBJ databases">
        <authorList>
            <person name="de Groot N.N."/>
        </authorList>
    </citation>
    <scope>NUCLEOTIDE SEQUENCE [LARGE SCALE GENOMIC DNA]</scope>
    <source>
        <strain evidence="8 9">DSM 18438</strain>
    </source>
</reference>
<dbReference type="Gene3D" id="3.90.79.10">
    <property type="entry name" value="Nucleoside Triphosphate Pyrophosphohydrolase"/>
    <property type="match status" value="1"/>
</dbReference>